<dbReference type="PANTHER" id="PTHR36480">
    <property type="entry name" value="OS06G0118900 PROTEIN-RELATED"/>
    <property type="match status" value="1"/>
</dbReference>
<name>A0A8T0UYZ2_PANVG</name>
<reference evidence="1" key="1">
    <citation type="submission" date="2020-05" db="EMBL/GenBank/DDBJ databases">
        <title>WGS assembly of Panicum virgatum.</title>
        <authorList>
            <person name="Lovell J.T."/>
            <person name="Jenkins J."/>
            <person name="Shu S."/>
            <person name="Juenger T.E."/>
            <person name="Schmutz J."/>
        </authorList>
    </citation>
    <scope>NUCLEOTIDE SEQUENCE</scope>
    <source>
        <strain evidence="1">AP13</strain>
    </source>
</reference>
<keyword evidence="2" id="KW-1185">Reference proteome</keyword>
<evidence type="ECO:0000313" key="2">
    <source>
        <dbReference type="Proteomes" id="UP000823388"/>
    </source>
</evidence>
<dbReference type="PANTHER" id="PTHR36480:SF10">
    <property type="entry name" value="LATE EMBRYOGENESIS ABUNDANT PROTEIN LEA-2 SUBGROUP DOMAIN-CONTAINING PROTEIN"/>
    <property type="match status" value="1"/>
</dbReference>
<organism evidence="1 2">
    <name type="scientific">Panicum virgatum</name>
    <name type="common">Blackwell switchgrass</name>
    <dbReference type="NCBI Taxonomy" id="38727"/>
    <lineage>
        <taxon>Eukaryota</taxon>
        <taxon>Viridiplantae</taxon>
        <taxon>Streptophyta</taxon>
        <taxon>Embryophyta</taxon>
        <taxon>Tracheophyta</taxon>
        <taxon>Spermatophyta</taxon>
        <taxon>Magnoliopsida</taxon>
        <taxon>Liliopsida</taxon>
        <taxon>Poales</taxon>
        <taxon>Poaceae</taxon>
        <taxon>PACMAD clade</taxon>
        <taxon>Panicoideae</taxon>
        <taxon>Panicodae</taxon>
        <taxon>Paniceae</taxon>
        <taxon>Panicinae</taxon>
        <taxon>Panicum</taxon>
        <taxon>Panicum sect. Hiantes</taxon>
    </lineage>
</organism>
<protein>
    <submittedName>
        <fullName evidence="1">Uncharacterized protein</fullName>
    </submittedName>
</protein>
<gene>
    <name evidence="1" type="ORF">PVAP13_3KG467700</name>
</gene>
<sequence length="223" mass="24056">MAAAADAVGRKSAFRRGLNATRVAVASAVTVLIVITVAHAVTVVFRPEHLYLSVTGCIITVKQKTPANATANATVDLTFSIQANNPSGRARFYYTDIRGLIFLVNNNNGTNSKQAIFKFSLKKDIIVAPDSMLQTASDVTAKNYTTIASSFDELYNGGNGTIYNNAMLKLNGTFTVGLYSVYNKTDSVTKVYYCWPLTIAGNASAPDMDDNVPSCEEDRDPTE</sequence>
<dbReference type="Proteomes" id="UP000823388">
    <property type="component" value="Chromosome 3K"/>
</dbReference>
<proteinExistence type="predicted"/>
<evidence type="ECO:0000313" key="1">
    <source>
        <dbReference type="EMBL" id="KAG2629472.1"/>
    </source>
</evidence>
<dbReference type="AlphaFoldDB" id="A0A8T0UYZ2"/>
<comment type="caution">
    <text evidence="1">The sequence shown here is derived from an EMBL/GenBank/DDBJ whole genome shotgun (WGS) entry which is preliminary data.</text>
</comment>
<accession>A0A8T0UYZ2</accession>
<dbReference type="EMBL" id="CM029041">
    <property type="protein sequence ID" value="KAG2629472.1"/>
    <property type="molecule type" value="Genomic_DNA"/>
</dbReference>